<protein>
    <submittedName>
        <fullName evidence="1 2">Uncharacterized protein</fullName>
    </submittedName>
</protein>
<organism evidence="1">
    <name type="scientific">Physcomitrium patens</name>
    <name type="common">Spreading-leaved earth moss</name>
    <name type="synonym">Physcomitrella patens</name>
    <dbReference type="NCBI Taxonomy" id="3218"/>
    <lineage>
        <taxon>Eukaryota</taxon>
        <taxon>Viridiplantae</taxon>
        <taxon>Streptophyta</taxon>
        <taxon>Embryophyta</taxon>
        <taxon>Bryophyta</taxon>
        <taxon>Bryophytina</taxon>
        <taxon>Bryopsida</taxon>
        <taxon>Funariidae</taxon>
        <taxon>Funariales</taxon>
        <taxon>Funariaceae</taxon>
        <taxon>Physcomitrium</taxon>
    </lineage>
</organism>
<accession>A0A2K1IJ63</accession>
<dbReference type="Gramene" id="Pp3c23_13020V3.1">
    <property type="protein sequence ID" value="Pp3c23_13020V3.1"/>
    <property type="gene ID" value="Pp3c23_13020"/>
</dbReference>
<dbReference type="AlphaFoldDB" id="A0A2K1IJ63"/>
<dbReference type="PaxDb" id="3218-PP1S427_32V6.1"/>
<sequence>MSVPTPATQDRQCAPSSVRPVVIACYHYSIANPNGMSVQRNECSLSSVLRQSDPSKVRANWTLYSQSHRGRPPGGSAWLGMF</sequence>
<proteinExistence type="predicted"/>
<reference evidence="2" key="3">
    <citation type="submission" date="2020-12" db="UniProtKB">
        <authorList>
            <consortium name="EnsemblPlants"/>
        </authorList>
    </citation>
    <scope>IDENTIFICATION</scope>
</reference>
<name>A0A2K1IJ63_PHYPA</name>
<evidence type="ECO:0000313" key="1">
    <source>
        <dbReference type="EMBL" id="PNR29312.1"/>
    </source>
</evidence>
<evidence type="ECO:0000313" key="3">
    <source>
        <dbReference type="Proteomes" id="UP000006727"/>
    </source>
</evidence>
<reference evidence="1 3" key="1">
    <citation type="journal article" date="2008" name="Science">
        <title>The Physcomitrella genome reveals evolutionary insights into the conquest of land by plants.</title>
        <authorList>
            <person name="Rensing S."/>
            <person name="Lang D."/>
            <person name="Zimmer A."/>
            <person name="Terry A."/>
            <person name="Salamov A."/>
            <person name="Shapiro H."/>
            <person name="Nishiyama T."/>
            <person name="Perroud P.-F."/>
            <person name="Lindquist E."/>
            <person name="Kamisugi Y."/>
            <person name="Tanahashi T."/>
            <person name="Sakakibara K."/>
            <person name="Fujita T."/>
            <person name="Oishi K."/>
            <person name="Shin-I T."/>
            <person name="Kuroki Y."/>
            <person name="Toyoda A."/>
            <person name="Suzuki Y."/>
            <person name="Hashimoto A."/>
            <person name="Yamaguchi K."/>
            <person name="Sugano A."/>
            <person name="Kohara Y."/>
            <person name="Fujiyama A."/>
            <person name="Anterola A."/>
            <person name="Aoki S."/>
            <person name="Ashton N."/>
            <person name="Barbazuk W.B."/>
            <person name="Barker E."/>
            <person name="Bennetzen J."/>
            <person name="Bezanilla M."/>
            <person name="Blankenship R."/>
            <person name="Cho S.H."/>
            <person name="Dutcher S."/>
            <person name="Estelle M."/>
            <person name="Fawcett J.A."/>
            <person name="Gundlach H."/>
            <person name="Hanada K."/>
            <person name="Heyl A."/>
            <person name="Hicks K.A."/>
            <person name="Hugh J."/>
            <person name="Lohr M."/>
            <person name="Mayer K."/>
            <person name="Melkozernov A."/>
            <person name="Murata T."/>
            <person name="Nelson D."/>
            <person name="Pils B."/>
            <person name="Prigge M."/>
            <person name="Reiss B."/>
            <person name="Renner T."/>
            <person name="Rombauts S."/>
            <person name="Rushton P."/>
            <person name="Sanderfoot A."/>
            <person name="Schween G."/>
            <person name="Shiu S.-H."/>
            <person name="Stueber K."/>
            <person name="Theodoulou F.L."/>
            <person name="Tu H."/>
            <person name="Van de Peer Y."/>
            <person name="Verrier P.J."/>
            <person name="Waters E."/>
            <person name="Wood A."/>
            <person name="Yang L."/>
            <person name="Cove D."/>
            <person name="Cuming A."/>
            <person name="Hasebe M."/>
            <person name="Lucas S."/>
            <person name="Mishler D.B."/>
            <person name="Reski R."/>
            <person name="Grigoriev I."/>
            <person name="Quatrano R.S."/>
            <person name="Boore J.L."/>
        </authorList>
    </citation>
    <scope>NUCLEOTIDE SEQUENCE [LARGE SCALE GENOMIC DNA]</scope>
    <source>
        <strain evidence="2 3">cv. Gransden 2004</strain>
    </source>
</reference>
<reference evidence="1 3" key="2">
    <citation type="journal article" date="2018" name="Plant J.">
        <title>The Physcomitrella patens chromosome-scale assembly reveals moss genome structure and evolution.</title>
        <authorList>
            <person name="Lang D."/>
            <person name="Ullrich K.K."/>
            <person name="Murat F."/>
            <person name="Fuchs J."/>
            <person name="Jenkins J."/>
            <person name="Haas F.B."/>
            <person name="Piednoel M."/>
            <person name="Gundlach H."/>
            <person name="Van Bel M."/>
            <person name="Meyberg R."/>
            <person name="Vives C."/>
            <person name="Morata J."/>
            <person name="Symeonidi A."/>
            <person name="Hiss M."/>
            <person name="Muchero W."/>
            <person name="Kamisugi Y."/>
            <person name="Saleh O."/>
            <person name="Blanc G."/>
            <person name="Decker E.L."/>
            <person name="van Gessel N."/>
            <person name="Grimwood J."/>
            <person name="Hayes R.D."/>
            <person name="Graham S.W."/>
            <person name="Gunter L.E."/>
            <person name="McDaniel S.F."/>
            <person name="Hoernstein S.N.W."/>
            <person name="Larsson A."/>
            <person name="Li F.W."/>
            <person name="Perroud P.F."/>
            <person name="Phillips J."/>
            <person name="Ranjan P."/>
            <person name="Rokshar D.S."/>
            <person name="Rothfels C.J."/>
            <person name="Schneider L."/>
            <person name="Shu S."/>
            <person name="Stevenson D.W."/>
            <person name="Thummler F."/>
            <person name="Tillich M."/>
            <person name="Villarreal Aguilar J.C."/>
            <person name="Widiez T."/>
            <person name="Wong G.K."/>
            <person name="Wymore A."/>
            <person name="Zhang Y."/>
            <person name="Zimmer A.D."/>
            <person name="Quatrano R.S."/>
            <person name="Mayer K.F.X."/>
            <person name="Goodstein D."/>
            <person name="Casacuberta J.M."/>
            <person name="Vandepoele K."/>
            <person name="Reski R."/>
            <person name="Cuming A.C."/>
            <person name="Tuskan G.A."/>
            <person name="Maumus F."/>
            <person name="Salse J."/>
            <person name="Schmutz J."/>
            <person name="Rensing S.A."/>
        </authorList>
    </citation>
    <scope>NUCLEOTIDE SEQUENCE [LARGE SCALE GENOMIC DNA]</scope>
    <source>
        <strain evidence="2 3">cv. Gransden 2004</strain>
    </source>
</reference>
<gene>
    <name evidence="1" type="ORF">PHYPA_028004</name>
</gene>
<dbReference type="EnsemblPlants" id="Pp3c23_13020V3.1">
    <property type="protein sequence ID" value="Pp3c23_13020V3.1"/>
    <property type="gene ID" value="Pp3c23_13020"/>
</dbReference>
<dbReference type="Proteomes" id="UP000006727">
    <property type="component" value="Chromosome 23"/>
</dbReference>
<dbReference type="InParanoid" id="A0A2K1IJ63"/>
<keyword evidence="3" id="KW-1185">Reference proteome</keyword>
<evidence type="ECO:0000313" key="2">
    <source>
        <dbReference type="EnsemblPlants" id="Pp3c23_13020V3.1"/>
    </source>
</evidence>
<dbReference type="EMBL" id="ABEU02000023">
    <property type="protein sequence ID" value="PNR29312.1"/>
    <property type="molecule type" value="Genomic_DNA"/>
</dbReference>